<evidence type="ECO:0000256" key="2">
    <source>
        <dbReference type="ARBA" id="ARBA00023015"/>
    </source>
</evidence>
<dbReference type="InterPro" id="IPR036388">
    <property type="entry name" value="WH-like_DNA-bd_sf"/>
</dbReference>
<gene>
    <name evidence="8" type="primary">purR</name>
    <name evidence="8" type="ORF">NSA47_08420</name>
</gene>
<dbReference type="CDD" id="cd06223">
    <property type="entry name" value="PRTases_typeI"/>
    <property type="match status" value="1"/>
</dbReference>
<dbReference type="GO" id="GO:0045982">
    <property type="term" value="P:negative regulation of purine nucleobase metabolic process"/>
    <property type="evidence" value="ECO:0007669"/>
    <property type="project" value="InterPro"/>
</dbReference>
<name>A0AAE3HH41_9FIRM</name>
<dbReference type="SUPFAM" id="SSF46785">
    <property type="entry name" value="Winged helix' DNA-binding domain"/>
    <property type="match status" value="1"/>
</dbReference>
<dbReference type="Pfam" id="PF09182">
    <property type="entry name" value="PuR_N"/>
    <property type="match status" value="1"/>
</dbReference>
<dbReference type="Gene3D" id="3.40.50.2020">
    <property type="match status" value="1"/>
</dbReference>
<dbReference type="InterPro" id="IPR015265">
    <property type="entry name" value="PuR_N"/>
</dbReference>
<evidence type="ECO:0000256" key="1">
    <source>
        <dbReference type="ARBA" id="ARBA00011738"/>
    </source>
</evidence>
<evidence type="ECO:0000256" key="4">
    <source>
        <dbReference type="ARBA" id="ARBA00023163"/>
    </source>
</evidence>
<sequence>MGKRKRNERIGALIKILSHQPNTVFTLNYFSEAFEAAKSSISEDIVIAKKMLEELHLGTIETIAGAAGGVKYVPLVTPERAGFFLEKVCKKLEDPQRIMPGGFIYMTDIISSPSMVETMGEILASQFLNQEIDYVITMETKGIPIALMTAKALNVPLVIVRKNSKVTEGSTVSINYLSGSSNRIQTMSLSRRALKEGAKVLIVDDFMKAGGTAKGMMDLINEFKGEVQGIGVLIATREPEDKVVEHYTPLLYLEEVDVKNRRIIIAPNPKITTKI</sequence>
<protein>
    <submittedName>
        <fullName evidence="8">Pur operon repressor</fullName>
    </submittedName>
</protein>
<dbReference type="Pfam" id="PF00156">
    <property type="entry name" value="Pribosyltran"/>
    <property type="match status" value="1"/>
</dbReference>
<proteinExistence type="inferred from homology"/>
<evidence type="ECO:0000259" key="6">
    <source>
        <dbReference type="Pfam" id="PF00156"/>
    </source>
</evidence>
<keyword evidence="3" id="KW-0238">DNA-binding</keyword>
<dbReference type="AlphaFoldDB" id="A0AAE3HH41"/>
<evidence type="ECO:0000256" key="3">
    <source>
        <dbReference type="ARBA" id="ARBA00023125"/>
    </source>
</evidence>
<dbReference type="Gene3D" id="1.10.10.10">
    <property type="entry name" value="Winged helix-like DNA-binding domain superfamily/Winged helix DNA-binding domain"/>
    <property type="match status" value="1"/>
</dbReference>
<dbReference type="InterPro" id="IPR029057">
    <property type="entry name" value="PRTase-like"/>
</dbReference>
<dbReference type="SUPFAM" id="SSF53271">
    <property type="entry name" value="PRTase-like"/>
    <property type="match status" value="1"/>
</dbReference>
<evidence type="ECO:0000313" key="8">
    <source>
        <dbReference type="EMBL" id="MCR1899008.1"/>
    </source>
</evidence>
<dbReference type="GO" id="GO:0045892">
    <property type="term" value="P:negative regulation of DNA-templated transcription"/>
    <property type="evidence" value="ECO:0007669"/>
    <property type="project" value="InterPro"/>
</dbReference>
<dbReference type="PANTHER" id="PTHR43864">
    <property type="entry name" value="HYPOXANTHINE/GUANINE PHOSPHORIBOSYLTRANSFERASE"/>
    <property type="match status" value="1"/>
</dbReference>
<feature type="domain" description="Bacterial purine repressor N-terminal" evidence="7">
    <location>
        <begin position="5"/>
        <end position="74"/>
    </location>
</feature>
<dbReference type="PANTHER" id="PTHR43864:SF2">
    <property type="entry name" value="PUR OPERON REPRESSOR"/>
    <property type="match status" value="1"/>
</dbReference>
<accession>A0AAE3HH41</accession>
<dbReference type="InterPro" id="IPR050118">
    <property type="entry name" value="Pur/Pyrimidine_PRTase"/>
</dbReference>
<dbReference type="EMBL" id="JANKAS010000006">
    <property type="protein sequence ID" value="MCR1899008.1"/>
    <property type="molecule type" value="Genomic_DNA"/>
</dbReference>
<keyword evidence="4" id="KW-0804">Transcription</keyword>
<dbReference type="Proteomes" id="UP001205748">
    <property type="component" value="Unassembled WGS sequence"/>
</dbReference>
<evidence type="ECO:0000256" key="5">
    <source>
        <dbReference type="ARBA" id="ARBA00049656"/>
    </source>
</evidence>
<comment type="similarity">
    <text evidence="5">Belongs to the purine/pyrimidine phosphoribosyltransferase family. PurR subfamily.</text>
</comment>
<evidence type="ECO:0000259" key="7">
    <source>
        <dbReference type="Pfam" id="PF09182"/>
    </source>
</evidence>
<reference evidence="8" key="1">
    <citation type="submission" date="2022-07" db="EMBL/GenBank/DDBJ databases">
        <title>Enhanced cultured diversity of the mouse gut microbiota enables custom-made synthetic communities.</title>
        <authorList>
            <person name="Afrizal A."/>
        </authorList>
    </citation>
    <scope>NUCLEOTIDE SEQUENCE</scope>
    <source>
        <strain evidence="8">DSM 28593</strain>
    </source>
</reference>
<feature type="domain" description="Phosphoribosyltransferase" evidence="6">
    <location>
        <begin position="122"/>
        <end position="251"/>
    </location>
</feature>
<comment type="caution">
    <text evidence="8">The sequence shown here is derived from an EMBL/GenBank/DDBJ whole genome shotgun (WGS) entry which is preliminary data.</text>
</comment>
<dbReference type="RefSeq" id="WP_257530906.1">
    <property type="nucleotide sequence ID" value="NZ_JANKAS010000006.1"/>
</dbReference>
<organism evidence="8 9">
    <name type="scientific">Irregularibacter muris</name>
    <dbReference type="NCBI Taxonomy" id="1796619"/>
    <lineage>
        <taxon>Bacteria</taxon>
        <taxon>Bacillati</taxon>
        <taxon>Bacillota</taxon>
        <taxon>Clostridia</taxon>
        <taxon>Eubacteriales</taxon>
        <taxon>Eubacteriaceae</taxon>
        <taxon>Irregularibacter</taxon>
    </lineage>
</organism>
<dbReference type="NCBIfam" id="TIGR01743">
    <property type="entry name" value="purR_Bsub"/>
    <property type="match status" value="1"/>
</dbReference>
<keyword evidence="9" id="KW-1185">Reference proteome</keyword>
<comment type="subunit">
    <text evidence="1">Homodimer.</text>
</comment>
<dbReference type="GO" id="GO:0003677">
    <property type="term" value="F:DNA binding"/>
    <property type="evidence" value="ECO:0007669"/>
    <property type="project" value="UniProtKB-KW"/>
</dbReference>
<dbReference type="InterPro" id="IPR010078">
    <property type="entry name" value="PurR_Bsub"/>
</dbReference>
<dbReference type="InterPro" id="IPR036390">
    <property type="entry name" value="WH_DNA-bd_sf"/>
</dbReference>
<dbReference type="InterPro" id="IPR000836">
    <property type="entry name" value="PRTase_dom"/>
</dbReference>
<keyword evidence="2" id="KW-0805">Transcription regulation</keyword>
<evidence type="ECO:0000313" key="9">
    <source>
        <dbReference type="Proteomes" id="UP001205748"/>
    </source>
</evidence>